<evidence type="ECO:0000313" key="4">
    <source>
        <dbReference type="Proteomes" id="UP000192610"/>
    </source>
</evidence>
<protein>
    <recommendedName>
        <fullName evidence="2">Thioredoxin-like fold domain-containing protein</fullName>
    </recommendedName>
</protein>
<keyword evidence="1" id="KW-0676">Redox-active center</keyword>
<organism evidence="3 4">
    <name type="scientific">Niastella yeongjuensis</name>
    <dbReference type="NCBI Taxonomy" id="354355"/>
    <lineage>
        <taxon>Bacteria</taxon>
        <taxon>Pseudomonadati</taxon>
        <taxon>Bacteroidota</taxon>
        <taxon>Chitinophagia</taxon>
        <taxon>Chitinophagales</taxon>
        <taxon>Chitinophagaceae</taxon>
        <taxon>Niastella</taxon>
    </lineage>
</organism>
<dbReference type="InterPro" id="IPR036249">
    <property type="entry name" value="Thioredoxin-like_sf"/>
</dbReference>
<dbReference type="STRING" id="354355.SAMN05660816_05126"/>
<evidence type="ECO:0000313" key="3">
    <source>
        <dbReference type="EMBL" id="OQP54337.1"/>
    </source>
</evidence>
<dbReference type="PROSITE" id="PS00194">
    <property type="entry name" value="THIOREDOXIN_1"/>
    <property type="match status" value="1"/>
</dbReference>
<keyword evidence="4" id="KW-1185">Reference proteome</keyword>
<gene>
    <name evidence="3" type="ORF">A4H97_22915</name>
</gene>
<comment type="caution">
    <text evidence="3">The sequence shown here is derived from an EMBL/GenBank/DDBJ whole genome shotgun (WGS) entry which is preliminary data.</text>
</comment>
<dbReference type="InterPro" id="IPR012336">
    <property type="entry name" value="Thioredoxin-like_fold"/>
</dbReference>
<dbReference type="EMBL" id="LVXG01000004">
    <property type="protein sequence ID" value="OQP54337.1"/>
    <property type="molecule type" value="Genomic_DNA"/>
</dbReference>
<dbReference type="Pfam" id="PF13098">
    <property type="entry name" value="Thioredoxin_2"/>
    <property type="match status" value="1"/>
</dbReference>
<dbReference type="RefSeq" id="WP_081197648.1">
    <property type="nucleotide sequence ID" value="NZ_FOCZ01000011.1"/>
</dbReference>
<name>A0A1V9F7W9_9BACT</name>
<dbReference type="AlphaFoldDB" id="A0A1V9F7W9"/>
<accession>A0A1V9F7W9</accession>
<dbReference type="Gene3D" id="3.40.30.10">
    <property type="entry name" value="Glutaredoxin"/>
    <property type="match status" value="1"/>
</dbReference>
<evidence type="ECO:0000256" key="1">
    <source>
        <dbReference type="ARBA" id="ARBA00023284"/>
    </source>
</evidence>
<dbReference type="Proteomes" id="UP000192610">
    <property type="component" value="Unassembled WGS sequence"/>
</dbReference>
<proteinExistence type="predicted"/>
<dbReference type="OrthoDB" id="120730at2"/>
<feature type="domain" description="Thioredoxin-like fold" evidence="2">
    <location>
        <begin position="44"/>
        <end position="141"/>
    </location>
</feature>
<dbReference type="InterPro" id="IPR017937">
    <property type="entry name" value="Thioredoxin_CS"/>
</dbReference>
<reference evidence="4" key="1">
    <citation type="submission" date="2016-04" db="EMBL/GenBank/DDBJ databases">
        <authorList>
            <person name="Chen L."/>
            <person name="Zhuang W."/>
            <person name="Wang G."/>
        </authorList>
    </citation>
    <scope>NUCLEOTIDE SEQUENCE [LARGE SCALE GENOMIC DNA]</scope>
    <source>
        <strain evidence="4">17621</strain>
    </source>
</reference>
<sequence>MLNIKHLLLFVILCFSIKIRAQNSEKGIKWILELSLEQVKAKALKENKYIFLDCFTTWCGPCKQMDNLIYNNDSVGSFFNDHFLSVKVQMDKTDNDNEQVKRWYEDVDTLKKKYYVDMYPTYIFLSPQGIVLHKDVGFKNTQNFISLGSLAMQPGRKYDDPNKDYEILLARYKQGDIAYDRLPYMVRCTDANRDMDLWRQLIKVHLDYVCKLPPNLRYTQENIKFWASLPLNTGSRLFNFFYVDGNLIDNVMARKGFSRNVIDIAIMNEIIRPFLVEQAAGSGVTMTGGYLTTVSPTGKTAKLQEADWRKLENMLTKKFNTDCARRNVLAAKVEWYERHENKAASARYFLFMINKYPPDLTVDLKSTVLSAINNRAYDAFLFSTDKKILEGYLPWMKKVLVIFAEYIDAGLIDTYACLLYKTGRSEDAIKWMEKAVALVPVHTVKNSFDVKLEEMKRGKRLSEAVVWK</sequence>
<evidence type="ECO:0000259" key="2">
    <source>
        <dbReference type="Pfam" id="PF13098"/>
    </source>
</evidence>
<dbReference type="SUPFAM" id="SSF52833">
    <property type="entry name" value="Thioredoxin-like"/>
    <property type="match status" value="1"/>
</dbReference>